<organism evidence="2 3">
    <name type="scientific">Chauna torquata</name>
    <name type="common">Southern screamer</name>
    <dbReference type="NCBI Taxonomy" id="30388"/>
    <lineage>
        <taxon>Eukaryota</taxon>
        <taxon>Metazoa</taxon>
        <taxon>Chordata</taxon>
        <taxon>Craniata</taxon>
        <taxon>Vertebrata</taxon>
        <taxon>Euteleostomi</taxon>
        <taxon>Archelosauria</taxon>
        <taxon>Archosauria</taxon>
        <taxon>Dinosauria</taxon>
        <taxon>Saurischia</taxon>
        <taxon>Theropoda</taxon>
        <taxon>Coelurosauria</taxon>
        <taxon>Aves</taxon>
        <taxon>Neognathae</taxon>
        <taxon>Galloanserae</taxon>
        <taxon>Anseriformes</taxon>
        <taxon>Anhimidae</taxon>
        <taxon>Chauna</taxon>
    </lineage>
</organism>
<feature type="region of interest" description="Disordered" evidence="1">
    <location>
        <begin position="59"/>
        <end position="120"/>
    </location>
</feature>
<accession>A0A7L0JP22</accession>
<reference evidence="2 3" key="1">
    <citation type="submission" date="2019-09" db="EMBL/GenBank/DDBJ databases">
        <title>Bird 10,000 Genomes (B10K) Project - Family phase.</title>
        <authorList>
            <person name="Zhang G."/>
        </authorList>
    </citation>
    <scope>NUCLEOTIDE SEQUENCE [LARGE SCALE GENOMIC DNA]</scope>
    <source>
        <strain evidence="2">B10K-DU-011-36</strain>
        <tissue evidence="2">Muscle</tissue>
    </source>
</reference>
<feature type="non-terminal residue" evidence="2">
    <location>
        <position position="120"/>
    </location>
</feature>
<dbReference type="AlphaFoldDB" id="A0A7L0JP22"/>
<comment type="caution">
    <text evidence="2">The sequence shown here is derived from an EMBL/GenBank/DDBJ whole genome shotgun (WGS) entry which is preliminary data.</text>
</comment>
<feature type="non-terminal residue" evidence="2">
    <location>
        <position position="1"/>
    </location>
</feature>
<feature type="region of interest" description="Disordered" evidence="1">
    <location>
        <begin position="1"/>
        <end position="30"/>
    </location>
</feature>
<feature type="compositionally biased region" description="Basic and acidic residues" evidence="1">
    <location>
        <begin position="87"/>
        <end position="97"/>
    </location>
</feature>
<evidence type="ECO:0000313" key="2">
    <source>
        <dbReference type="EMBL" id="NXK45542.1"/>
    </source>
</evidence>
<proteinExistence type="predicted"/>
<sequence length="120" mass="12762">CPWESPGTGEPPARPRVGSPTLPTWRKSQSAEVCPWEAQELGSRDKAEICPWEVAAPLSEKGAFSERTGTAPRKASLLPKKLGASKPVEKGSGEREAICPWESPGTEETPPKTGAGKEPS</sequence>
<dbReference type="EMBL" id="VXAL01002538">
    <property type="protein sequence ID" value="NXK45542.1"/>
    <property type="molecule type" value="Genomic_DNA"/>
</dbReference>
<evidence type="ECO:0000256" key="1">
    <source>
        <dbReference type="SAM" id="MobiDB-lite"/>
    </source>
</evidence>
<gene>
    <name evidence="2" type="primary">Gpr179_1</name>
    <name evidence="2" type="ORF">CHATOR_R14841</name>
</gene>
<evidence type="ECO:0000313" key="3">
    <source>
        <dbReference type="Proteomes" id="UP000537522"/>
    </source>
</evidence>
<keyword evidence="3" id="KW-1185">Reference proteome</keyword>
<dbReference type="Proteomes" id="UP000537522">
    <property type="component" value="Unassembled WGS sequence"/>
</dbReference>
<name>A0A7L0JP22_CHATO</name>
<protein>
    <submittedName>
        <fullName evidence="2">GP179 protein</fullName>
    </submittedName>
</protein>